<sequence>MYTPSHILSLATAFLTVATSLAALSQNAKAVESSPLVYLEQNWDAEMRANYYYQPQGSRLIPQKWFGALEQADNIELFATRENLERFGILFADIKPKSGHLPKNLELDFELPIGFAIDPVESLTWTSRPNTGHMLGLTCSACHTSNVVVNGTTMVVDGAPSMFDFTSFMTALSDSVMAHYPYYKDQDPNQNLSGLNPKFETFAKRVLGDDHKTIYHYQERLNKLANEFVKFADRFIHET</sequence>
<proteinExistence type="predicted"/>
<evidence type="ECO:0008006" key="2">
    <source>
        <dbReference type="Google" id="ProtNLM"/>
    </source>
</evidence>
<name>A0A382J4G0_9ZZZZ</name>
<protein>
    <recommendedName>
        <fullName evidence="2">Cytochrome c domain-containing protein</fullName>
    </recommendedName>
</protein>
<dbReference type="EMBL" id="UINC01071232">
    <property type="protein sequence ID" value="SVC05973.1"/>
    <property type="molecule type" value="Genomic_DNA"/>
</dbReference>
<organism evidence="1">
    <name type="scientific">marine metagenome</name>
    <dbReference type="NCBI Taxonomy" id="408172"/>
    <lineage>
        <taxon>unclassified sequences</taxon>
        <taxon>metagenomes</taxon>
        <taxon>ecological metagenomes</taxon>
    </lineage>
</organism>
<dbReference type="AlphaFoldDB" id="A0A382J4G0"/>
<feature type="non-terminal residue" evidence="1">
    <location>
        <position position="239"/>
    </location>
</feature>
<accession>A0A382J4G0</accession>
<gene>
    <name evidence="1" type="ORF">METZ01_LOCUS258827</name>
</gene>
<evidence type="ECO:0000313" key="1">
    <source>
        <dbReference type="EMBL" id="SVC05973.1"/>
    </source>
</evidence>
<reference evidence="1" key="1">
    <citation type="submission" date="2018-05" db="EMBL/GenBank/DDBJ databases">
        <authorList>
            <person name="Lanie J.A."/>
            <person name="Ng W.-L."/>
            <person name="Kazmierczak K.M."/>
            <person name="Andrzejewski T.M."/>
            <person name="Davidsen T.M."/>
            <person name="Wayne K.J."/>
            <person name="Tettelin H."/>
            <person name="Glass J.I."/>
            <person name="Rusch D."/>
            <person name="Podicherti R."/>
            <person name="Tsui H.-C.T."/>
            <person name="Winkler M.E."/>
        </authorList>
    </citation>
    <scope>NUCLEOTIDE SEQUENCE</scope>
</reference>